<accession>A0ACB8F2Y5</accession>
<evidence type="ECO:0000313" key="1">
    <source>
        <dbReference type="EMBL" id="KAH7999710.1"/>
    </source>
</evidence>
<protein>
    <submittedName>
        <fullName evidence="1">Uncharacterized protein</fullName>
    </submittedName>
</protein>
<keyword evidence="2" id="KW-1185">Reference proteome</keyword>
<reference evidence="1" key="1">
    <citation type="submission" date="2021-08" db="EMBL/GenBank/DDBJ databases">
        <title>The first chromosome-level gecko genome reveals the dynamic sex chromosomes of Neotropical dwarf geckos (Sphaerodactylidae: Sphaerodactylus).</title>
        <authorList>
            <person name="Pinto B.J."/>
            <person name="Keating S.E."/>
            <person name="Gamble T."/>
        </authorList>
    </citation>
    <scope>NUCLEOTIDE SEQUENCE</scope>
    <source>
        <strain evidence="1">TG3544</strain>
    </source>
</reference>
<comment type="caution">
    <text evidence="1">The sequence shown here is derived from an EMBL/GenBank/DDBJ whole genome shotgun (WGS) entry which is preliminary data.</text>
</comment>
<dbReference type="Proteomes" id="UP000827872">
    <property type="component" value="Linkage Group LG05"/>
</dbReference>
<gene>
    <name evidence="1" type="ORF">K3G42_017655</name>
</gene>
<name>A0ACB8F2Y5_9SAUR</name>
<evidence type="ECO:0000313" key="2">
    <source>
        <dbReference type="Proteomes" id="UP000827872"/>
    </source>
</evidence>
<sequence length="144" mass="15683">MTASLDLCGNGSRPYRTEIDSTDLLVDMEASGDGSTSTWTSSPTCGTKTQMATHPGESLRGGMPQLRPRQGKPGQLLSPQEPHGGSWSWRAHSHCDAIATRVEDTMSKLLALGSMVIMLGHQGKAQERPSRFKPQQQWCEDEEA</sequence>
<dbReference type="EMBL" id="CM037618">
    <property type="protein sequence ID" value="KAH7999710.1"/>
    <property type="molecule type" value="Genomic_DNA"/>
</dbReference>
<organism evidence="1 2">
    <name type="scientific">Sphaerodactylus townsendi</name>
    <dbReference type="NCBI Taxonomy" id="933632"/>
    <lineage>
        <taxon>Eukaryota</taxon>
        <taxon>Metazoa</taxon>
        <taxon>Chordata</taxon>
        <taxon>Craniata</taxon>
        <taxon>Vertebrata</taxon>
        <taxon>Euteleostomi</taxon>
        <taxon>Lepidosauria</taxon>
        <taxon>Squamata</taxon>
        <taxon>Bifurcata</taxon>
        <taxon>Gekkota</taxon>
        <taxon>Sphaerodactylidae</taxon>
        <taxon>Sphaerodactylus</taxon>
    </lineage>
</organism>
<proteinExistence type="predicted"/>